<gene>
    <name evidence="2" type="ORF">E3O21_13255</name>
    <name evidence="1" type="ORF">SAMN05216368_1235</name>
</gene>
<dbReference type="NCBIfam" id="NF006734">
    <property type="entry name" value="PRK09266.1"/>
    <property type="match status" value="1"/>
</dbReference>
<protein>
    <submittedName>
        <fullName evidence="1 2">Branched-chain amino acid aminotransferase</fullName>
    </submittedName>
</protein>
<dbReference type="Pfam" id="PF01063">
    <property type="entry name" value="Aminotran_4"/>
    <property type="match status" value="1"/>
</dbReference>
<dbReference type="Proteomes" id="UP000298252">
    <property type="component" value="Unassembled WGS sequence"/>
</dbReference>
<keyword evidence="1" id="KW-0032">Aminotransferase</keyword>
<evidence type="ECO:0000313" key="4">
    <source>
        <dbReference type="Proteomes" id="UP000298252"/>
    </source>
</evidence>
<evidence type="ECO:0000313" key="2">
    <source>
        <dbReference type="EMBL" id="TFB75131.1"/>
    </source>
</evidence>
<evidence type="ECO:0000313" key="1">
    <source>
        <dbReference type="EMBL" id="SDO55129.1"/>
    </source>
</evidence>
<dbReference type="GO" id="GO:0008483">
    <property type="term" value="F:transaminase activity"/>
    <property type="evidence" value="ECO:0007669"/>
    <property type="project" value="UniProtKB-KW"/>
</dbReference>
<dbReference type="STRING" id="1424659.SAMN05216368_1235"/>
<dbReference type="GO" id="GO:0016829">
    <property type="term" value="F:lyase activity"/>
    <property type="evidence" value="ECO:0007669"/>
    <property type="project" value="UniProtKB-KW"/>
</dbReference>
<keyword evidence="4" id="KW-1185">Reference proteome</keyword>
<keyword evidence="1" id="KW-0808">Transferase</keyword>
<reference evidence="2 4" key="2">
    <citation type="submission" date="2019-03" db="EMBL/GenBank/DDBJ databases">
        <title>Genomics of glacier-inhabiting Cryobacterium strains.</title>
        <authorList>
            <person name="Liu Q."/>
            <person name="Xin Y.-H."/>
        </authorList>
    </citation>
    <scope>NUCLEOTIDE SEQUENCE [LARGE SCALE GENOMIC DNA]</scope>
    <source>
        <strain evidence="2 4">Hh8</strain>
    </source>
</reference>
<dbReference type="InterPro" id="IPR043131">
    <property type="entry name" value="BCAT-like_N"/>
</dbReference>
<dbReference type="EMBL" id="SOFD01000030">
    <property type="protein sequence ID" value="TFB75131.1"/>
    <property type="molecule type" value="Genomic_DNA"/>
</dbReference>
<sequence length="267" mass="29115">MTHSLTLLNGTVASSDDLAPLAFAGFAHFTAMQIHDRSIRGLDLHLQRLRDASDAMFGRHLPDAQIVDYLRVALNAAPEDASLAFFITSSPGEFVAPRAEVQLDVVTRITDSATVPLGPLALDVVAHQRDLPHVKHVGEVAKTLLLRRAVTRGFDDAAFEDSEGRLSEATIWNLAFWDGRSVIWPEANILTGVTMQILQRQLSALGVDQKTQPIRRNESLGQLAGVVMNSWTPGIAIARIGDHPLIADADFTGLLHSAYQHEHLVSV</sequence>
<keyword evidence="1" id="KW-0456">Lyase</keyword>
<organism evidence="1 3">
    <name type="scientific">Cryobacterium flavum</name>
    <dbReference type="NCBI Taxonomy" id="1424659"/>
    <lineage>
        <taxon>Bacteria</taxon>
        <taxon>Bacillati</taxon>
        <taxon>Actinomycetota</taxon>
        <taxon>Actinomycetes</taxon>
        <taxon>Micrococcales</taxon>
        <taxon>Microbacteriaceae</taxon>
        <taxon>Cryobacterium</taxon>
    </lineage>
</organism>
<dbReference type="InterPro" id="IPR036038">
    <property type="entry name" value="Aminotransferase-like"/>
</dbReference>
<accession>A0A4R8UZ81</accession>
<dbReference type="Gene3D" id="3.20.10.10">
    <property type="entry name" value="D-amino Acid Aminotransferase, subunit A, domain 2"/>
    <property type="match status" value="1"/>
</dbReference>
<dbReference type="Proteomes" id="UP000199639">
    <property type="component" value="Unassembled WGS sequence"/>
</dbReference>
<dbReference type="AlphaFoldDB" id="A0A4R8UZ81"/>
<dbReference type="InterPro" id="IPR001544">
    <property type="entry name" value="Aminotrans_IV"/>
</dbReference>
<dbReference type="EMBL" id="FNIB01000023">
    <property type="protein sequence ID" value="SDO55129.1"/>
    <property type="molecule type" value="Genomic_DNA"/>
</dbReference>
<dbReference type="SUPFAM" id="SSF56752">
    <property type="entry name" value="D-aminoacid aminotransferase-like PLP-dependent enzymes"/>
    <property type="match status" value="1"/>
</dbReference>
<reference evidence="1 3" key="1">
    <citation type="submission" date="2016-10" db="EMBL/GenBank/DDBJ databases">
        <authorList>
            <person name="Varghese N."/>
            <person name="Submissions S."/>
        </authorList>
    </citation>
    <scope>NUCLEOTIDE SEQUENCE [LARGE SCALE GENOMIC DNA]</scope>
    <source>
        <strain evidence="1 3">CGMCC 1.11215</strain>
    </source>
</reference>
<dbReference type="InterPro" id="IPR043132">
    <property type="entry name" value="BCAT-like_C"/>
</dbReference>
<dbReference type="RefSeq" id="WP_092342460.1">
    <property type="nucleotide sequence ID" value="NZ_FNIB01000023.1"/>
</dbReference>
<dbReference type="Gene3D" id="3.30.470.10">
    <property type="match status" value="1"/>
</dbReference>
<proteinExistence type="predicted"/>
<evidence type="ECO:0000313" key="3">
    <source>
        <dbReference type="Proteomes" id="UP000199639"/>
    </source>
</evidence>
<name>A0A4R8UZ81_9MICO</name>